<evidence type="ECO:0000313" key="5">
    <source>
        <dbReference type="Proteomes" id="UP000291106"/>
    </source>
</evidence>
<evidence type="ECO:0000256" key="2">
    <source>
        <dbReference type="SAM" id="MobiDB-lite"/>
    </source>
</evidence>
<accession>A0A411PJW9</accession>
<dbReference type="KEGG" id="smai:EXU30_14240"/>
<dbReference type="AlphaFoldDB" id="A0A411PJW9"/>
<feature type="region of interest" description="Disordered" evidence="2">
    <location>
        <begin position="353"/>
        <end position="397"/>
    </location>
</feature>
<feature type="compositionally biased region" description="Polar residues" evidence="2">
    <location>
        <begin position="384"/>
        <end position="397"/>
    </location>
</feature>
<evidence type="ECO:0000313" key="4">
    <source>
        <dbReference type="EMBL" id="QBF83722.1"/>
    </source>
</evidence>
<feature type="compositionally biased region" description="Low complexity" evidence="2">
    <location>
        <begin position="139"/>
        <end position="154"/>
    </location>
</feature>
<proteinExistence type="inferred from homology"/>
<evidence type="ECO:0000256" key="3">
    <source>
        <dbReference type="SAM" id="Phobius"/>
    </source>
</evidence>
<feature type="region of interest" description="Disordered" evidence="2">
    <location>
        <begin position="229"/>
        <end position="331"/>
    </location>
</feature>
<name>A0A411PJW9_9GAMM</name>
<dbReference type="InterPro" id="IPR007607">
    <property type="entry name" value="BacA/B"/>
</dbReference>
<dbReference type="OrthoDB" id="7352220at2"/>
<feature type="compositionally biased region" description="Low complexity" evidence="2">
    <location>
        <begin position="229"/>
        <end position="251"/>
    </location>
</feature>
<feature type="region of interest" description="Disordered" evidence="2">
    <location>
        <begin position="138"/>
        <end position="159"/>
    </location>
</feature>
<dbReference type="Pfam" id="PF04519">
    <property type="entry name" value="Bactofilin"/>
    <property type="match status" value="1"/>
</dbReference>
<keyword evidence="3" id="KW-0812">Transmembrane</keyword>
<feature type="compositionally biased region" description="Polar residues" evidence="2">
    <location>
        <begin position="273"/>
        <end position="290"/>
    </location>
</feature>
<dbReference type="EMBL" id="CP036200">
    <property type="protein sequence ID" value="QBF83722.1"/>
    <property type="molecule type" value="Genomic_DNA"/>
</dbReference>
<dbReference type="Proteomes" id="UP000291106">
    <property type="component" value="Chromosome"/>
</dbReference>
<dbReference type="RefSeq" id="WP_130601119.1">
    <property type="nucleotide sequence ID" value="NZ_CP036200.1"/>
</dbReference>
<dbReference type="PANTHER" id="PTHR35024:SF4">
    <property type="entry name" value="POLYMER-FORMING CYTOSKELETAL PROTEIN"/>
    <property type="match status" value="1"/>
</dbReference>
<dbReference type="PANTHER" id="PTHR35024">
    <property type="entry name" value="HYPOTHETICAL CYTOSOLIC PROTEIN"/>
    <property type="match status" value="1"/>
</dbReference>
<feature type="compositionally biased region" description="Basic and acidic residues" evidence="2">
    <location>
        <begin position="356"/>
        <end position="383"/>
    </location>
</feature>
<protein>
    <recommendedName>
        <fullName evidence="6">Polymer-forming cytoskeletal protein</fullName>
    </recommendedName>
</protein>
<reference evidence="4 5" key="1">
    <citation type="submission" date="2019-02" db="EMBL/GenBank/DDBJ databases">
        <title>Shewanella sp. D4-2 isolated from Dokdo Island.</title>
        <authorList>
            <person name="Baek K."/>
        </authorList>
    </citation>
    <scope>NUCLEOTIDE SEQUENCE [LARGE SCALE GENOMIC DNA]</scope>
    <source>
        <strain evidence="4 5">D4-2</strain>
    </source>
</reference>
<gene>
    <name evidence="4" type="ORF">EXU30_14240</name>
</gene>
<organism evidence="4 5">
    <name type="scientific">Shewanella maritima</name>
    <dbReference type="NCBI Taxonomy" id="2520507"/>
    <lineage>
        <taxon>Bacteria</taxon>
        <taxon>Pseudomonadati</taxon>
        <taxon>Pseudomonadota</taxon>
        <taxon>Gammaproteobacteria</taxon>
        <taxon>Alteromonadales</taxon>
        <taxon>Shewanellaceae</taxon>
        <taxon>Shewanella</taxon>
    </lineage>
</organism>
<sequence length="397" mass="40939">MNSKAKQATVIGAQMNLQGEMDIQGPATIAGHTNGVIRSSADIVIEQGGLVEGELYCQSVKVCGQFKGKLFCNKLIIVSSGVVDGEVSSHQMEIYDGGQFIGKRTKGPDADTLPDFTVNSEANDTADDETTVQAKQTVKAAKSSKPAPKIESAAESSDSLGARFEAQTAGASIDAASVSSSTAKSPTNAADELATESSSSNKLPTKYLVAVIAMLAVVVYIIGGPMLQSTSSTNSTSASPLTSPSTITSQTAKPLPVAKPAVESQAKPEVESEPTSNANDAVSDENTSAASDDLEAAEPTVSAVQKASEPKLFAAPDANAQTEKKRAPISVTQASQTASAVVKSADSVQNELADGIENKAEQATEALEKVAEPKLFNEEKDSSDNPQPAVQDDTAGQ</sequence>
<keyword evidence="5" id="KW-1185">Reference proteome</keyword>
<feature type="compositionally biased region" description="Polar residues" evidence="2">
    <location>
        <begin position="177"/>
        <end position="188"/>
    </location>
</feature>
<evidence type="ECO:0000256" key="1">
    <source>
        <dbReference type="ARBA" id="ARBA00044755"/>
    </source>
</evidence>
<comment type="similarity">
    <text evidence="1">Belongs to the bactofilin family.</text>
</comment>
<feature type="region of interest" description="Disordered" evidence="2">
    <location>
        <begin position="175"/>
        <end position="200"/>
    </location>
</feature>
<keyword evidence="3" id="KW-1133">Transmembrane helix</keyword>
<feature type="transmembrane region" description="Helical" evidence="3">
    <location>
        <begin position="207"/>
        <end position="227"/>
    </location>
</feature>
<keyword evidence="3" id="KW-0472">Membrane</keyword>
<evidence type="ECO:0008006" key="6">
    <source>
        <dbReference type="Google" id="ProtNLM"/>
    </source>
</evidence>